<keyword evidence="10" id="KW-1185">Reference proteome</keyword>
<dbReference type="PANTHER" id="PTHR43744:SF12">
    <property type="entry name" value="ABC TRANSPORTER PERMEASE PROTEIN MG189-RELATED"/>
    <property type="match status" value="1"/>
</dbReference>
<feature type="transmembrane region" description="Helical" evidence="7">
    <location>
        <begin position="620"/>
        <end position="645"/>
    </location>
</feature>
<keyword evidence="9" id="KW-0762">Sugar transport</keyword>
<dbReference type="RefSeq" id="WP_307263138.1">
    <property type="nucleotide sequence ID" value="NZ_JAUSVL010000001.1"/>
</dbReference>
<dbReference type="Gene3D" id="1.10.3720.10">
    <property type="entry name" value="MetI-like"/>
    <property type="match status" value="1"/>
</dbReference>
<feature type="transmembrane region" description="Helical" evidence="7">
    <location>
        <begin position="455"/>
        <end position="475"/>
    </location>
</feature>
<evidence type="ECO:0000256" key="5">
    <source>
        <dbReference type="ARBA" id="ARBA00022989"/>
    </source>
</evidence>
<evidence type="ECO:0000256" key="2">
    <source>
        <dbReference type="ARBA" id="ARBA00022448"/>
    </source>
</evidence>
<comment type="subcellular location">
    <subcellularLocation>
        <location evidence="1 7">Cell membrane</location>
        <topology evidence="1 7">Multi-pass membrane protein</topology>
    </subcellularLocation>
</comment>
<evidence type="ECO:0000256" key="1">
    <source>
        <dbReference type="ARBA" id="ARBA00004651"/>
    </source>
</evidence>
<gene>
    <name evidence="9" type="ORF">J3R75_003097</name>
</gene>
<evidence type="ECO:0000256" key="7">
    <source>
        <dbReference type="RuleBase" id="RU363032"/>
    </source>
</evidence>
<feature type="transmembrane region" description="Helical" evidence="7">
    <location>
        <begin position="487"/>
        <end position="510"/>
    </location>
</feature>
<dbReference type="Pfam" id="PF00528">
    <property type="entry name" value="BPD_transp_1"/>
    <property type="match status" value="1"/>
</dbReference>
<protein>
    <submittedName>
        <fullName evidence="9">Multiple sugar transport system permease protein</fullName>
    </submittedName>
</protein>
<keyword evidence="4 7" id="KW-0812">Transmembrane</keyword>
<dbReference type="PANTHER" id="PTHR43744">
    <property type="entry name" value="ABC TRANSPORTER PERMEASE PROTEIN MG189-RELATED-RELATED"/>
    <property type="match status" value="1"/>
</dbReference>
<dbReference type="InterPro" id="IPR000515">
    <property type="entry name" value="MetI-like"/>
</dbReference>
<accession>A0AAE3VIE6</accession>
<evidence type="ECO:0000313" key="9">
    <source>
        <dbReference type="EMBL" id="MDQ0290990.1"/>
    </source>
</evidence>
<evidence type="ECO:0000256" key="3">
    <source>
        <dbReference type="ARBA" id="ARBA00022475"/>
    </source>
</evidence>
<proteinExistence type="inferred from homology"/>
<dbReference type="InterPro" id="IPR035906">
    <property type="entry name" value="MetI-like_sf"/>
</dbReference>
<comment type="caution">
    <text evidence="9">The sequence shown here is derived from an EMBL/GenBank/DDBJ whole genome shotgun (WGS) entry which is preliminary data.</text>
</comment>
<dbReference type="EMBL" id="JAUSVL010000001">
    <property type="protein sequence ID" value="MDQ0290990.1"/>
    <property type="molecule type" value="Genomic_DNA"/>
</dbReference>
<dbReference type="GO" id="GO:0055085">
    <property type="term" value="P:transmembrane transport"/>
    <property type="evidence" value="ECO:0007669"/>
    <property type="project" value="InterPro"/>
</dbReference>
<dbReference type="GO" id="GO:0005886">
    <property type="term" value="C:plasma membrane"/>
    <property type="evidence" value="ECO:0007669"/>
    <property type="project" value="UniProtKB-SubCell"/>
</dbReference>
<dbReference type="PROSITE" id="PS50928">
    <property type="entry name" value="ABC_TM1"/>
    <property type="match status" value="1"/>
</dbReference>
<name>A0AAE3VIE6_9BACT</name>
<sequence length="654" mass="75395">MSIINETERHSVKGRLVITGIYIALVIGSLAMVFPFMITVCGSMNNHFDFERRSPYPRFLFSRADRFMRTLCTYFPASHRASLQQLRSYFPTLPETWQMWSQIGDETAQSDQWAAEVLQPLDDPQQRQYIEAVTRDFNDFFREWPLAETVLAYDNRFVASFLRQHYDSLDALNSSWEISINDFFKVSASEWSGEPIDQHGYFPILDTRYRDLLAFRDAYRENRYSGFLNRQRELSASYLRPAAVAYTWEEYAGKALGISDAVVLRELPFPVPADAPAALQQAWRGYLLDRMPLRHIEIDVTAERSERYVQFIRERFRNLEYLNRVMRMDYEDWQDLTSWEQISLGPQVPEGPIAKIWLDFVQTEVPVGDWRLRDSVPEIGFQRYAMVKHGSLDAINRAYGRSYGTLEQLRIPYGEALLSSFHQHEWGYTLSQMTASYRTVLDNLFRRGRTVANTVILVVLSIVITLTVNPLAAYALSRFRMRQSEKIIVFCLATMAFPTAVTAIPGFLLLRDLSLLNTFAALVLPGAANGMTIFLLKGFFDSLPQELFEAATIDGASEVRIFFNVSLPLVKPILAVSMLNAFIAAYNGWEWAIIVCQDPRLWTMSVWTYQFYQTLSGEPYTVMAAFIINSIPVLLVFLFCQKIILRGIILPQMK</sequence>
<dbReference type="AlphaFoldDB" id="A0AAE3VIE6"/>
<keyword evidence="5 7" id="KW-1133">Transmembrane helix</keyword>
<feature type="domain" description="ABC transmembrane type-1" evidence="8">
    <location>
        <begin position="451"/>
        <end position="640"/>
    </location>
</feature>
<organism evidence="9 10">
    <name type="scientific">Oligosphaera ethanolica</name>
    <dbReference type="NCBI Taxonomy" id="760260"/>
    <lineage>
        <taxon>Bacteria</taxon>
        <taxon>Pseudomonadati</taxon>
        <taxon>Lentisphaerota</taxon>
        <taxon>Oligosphaeria</taxon>
        <taxon>Oligosphaerales</taxon>
        <taxon>Oligosphaeraceae</taxon>
        <taxon>Oligosphaera</taxon>
    </lineage>
</organism>
<keyword evidence="3" id="KW-1003">Cell membrane</keyword>
<evidence type="ECO:0000256" key="4">
    <source>
        <dbReference type="ARBA" id="ARBA00022692"/>
    </source>
</evidence>
<feature type="transmembrane region" description="Helical" evidence="7">
    <location>
        <begin position="16"/>
        <end position="38"/>
    </location>
</feature>
<dbReference type="Proteomes" id="UP001238163">
    <property type="component" value="Unassembled WGS sequence"/>
</dbReference>
<reference evidence="9" key="1">
    <citation type="submission" date="2023-07" db="EMBL/GenBank/DDBJ databases">
        <title>Genomic Encyclopedia of Type Strains, Phase IV (KMG-IV): sequencing the most valuable type-strain genomes for metagenomic binning, comparative biology and taxonomic classification.</title>
        <authorList>
            <person name="Goeker M."/>
        </authorList>
    </citation>
    <scope>NUCLEOTIDE SEQUENCE</scope>
    <source>
        <strain evidence="9">DSM 24202</strain>
    </source>
</reference>
<evidence type="ECO:0000259" key="8">
    <source>
        <dbReference type="PROSITE" id="PS50928"/>
    </source>
</evidence>
<feature type="transmembrane region" description="Helical" evidence="7">
    <location>
        <begin position="561"/>
        <end position="583"/>
    </location>
</feature>
<dbReference type="CDD" id="cd06261">
    <property type="entry name" value="TM_PBP2"/>
    <property type="match status" value="1"/>
</dbReference>
<keyword evidence="2 7" id="KW-0813">Transport</keyword>
<dbReference type="SUPFAM" id="SSF161098">
    <property type="entry name" value="MetI-like"/>
    <property type="match status" value="1"/>
</dbReference>
<evidence type="ECO:0000313" key="10">
    <source>
        <dbReference type="Proteomes" id="UP001238163"/>
    </source>
</evidence>
<feature type="transmembrane region" description="Helical" evidence="7">
    <location>
        <begin position="516"/>
        <end position="540"/>
    </location>
</feature>
<keyword evidence="6 7" id="KW-0472">Membrane</keyword>
<comment type="similarity">
    <text evidence="7">Belongs to the binding-protein-dependent transport system permease family.</text>
</comment>
<evidence type="ECO:0000256" key="6">
    <source>
        <dbReference type="ARBA" id="ARBA00023136"/>
    </source>
</evidence>